<dbReference type="AlphaFoldDB" id="A0AAN8VTS4"/>
<comment type="subunit">
    <text evidence="1">Homodimer.</text>
</comment>
<evidence type="ECO:0000313" key="3">
    <source>
        <dbReference type="Proteomes" id="UP001370490"/>
    </source>
</evidence>
<comment type="similarity">
    <text evidence="1">Belongs to the plant dirigent protein family.</text>
</comment>
<organism evidence="2 3">
    <name type="scientific">Dillenia turbinata</name>
    <dbReference type="NCBI Taxonomy" id="194707"/>
    <lineage>
        <taxon>Eukaryota</taxon>
        <taxon>Viridiplantae</taxon>
        <taxon>Streptophyta</taxon>
        <taxon>Embryophyta</taxon>
        <taxon>Tracheophyta</taxon>
        <taxon>Spermatophyta</taxon>
        <taxon>Magnoliopsida</taxon>
        <taxon>eudicotyledons</taxon>
        <taxon>Gunneridae</taxon>
        <taxon>Pentapetalae</taxon>
        <taxon>Dilleniales</taxon>
        <taxon>Dilleniaceae</taxon>
        <taxon>Dillenia</taxon>
    </lineage>
</organism>
<evidence type="ECO:0000256" key="1">
    <source>
        <dbReference type="RuleBase" id="RU363099"/>
    </source>
</evidence>
<protein>
    <recommendedName>
        <fullName evidence="1">Dirigent protein</fullName>
    </recommendedName>
</protein>
<dbReference type="Proteomes" id="UP001370490">
    <property type="component" value="Unassembled WGS sequence"/>
</dbReference>
<dbReference type="Pfam" id="PF03018">
    <property type="entry name" value="Dirigent"/>
    <property type="match status" value="1"/>
</dbReference>
<comment type="caution">
    <text evidence="2">The sequence shown here is derived from an EMBL/GenBank/DDBJ whole genome shotgun (WGS) entry which is preliminary data.</text>
</comment>
<comment type="subcellular location">
    <subcellularLocation>
        <location evidence="1">Secreted</location>
        <location evidence="1">Extracellular space</location>
        <location evidence="1">Apoplast</location>
    </subcellularLocation>
</comment>
<accession>A0AAN8VTS4</accession>
<dbReference type="EMBL" id="JBAMMX010000009">
    <property type="protein sequence ID" value="KAK6933883.1"/>
    <property type="molecule type" value="Genomic_DNA"/>
</dbReference>
<evidence type="ECO:0000313" key="2">
    <source>
        <dbReference type="EMBL" id="KAK6933883.1"/>
    </source>
</evidence>
<keyword evidence="3" id="KW-1185">Reference proteome</keyword>
<dbReference type="GO" id="GO:0048046">
    <property type="term" value="C:apoplast"/>
    <property type="evidence" value="ECO:0007669"/>
    <property type="project" value="UniProtKB-SubCell"/>
</dbReference>
<comment type="function">
    <text evidence="1">Dirigent proteins impart stereoselectivity on the phenoxy radical-coupling reaction, yielding optically active lignans from two molecules of coniferyl alcohol in the biosynthesis of lignans, flavonolignans, and alkaloids and thus plays a central role in plant secondary metabolism.</text>
</comment>
<name>A0AAN8VTS4_9MAGN</name>
<keyword evidence="1" id="KW-0052">Apoplast</keyword>
<sequence length="68" mass="7456">MATPRISPDFALLMEMNFAFTEGKYNGSSISILGRNPVFNDVRATPTVGGIGLFRSRLTQTNSFKVIT</sequence>
<reference evidence="2 3" key="1">
    <citation type="submission" date="2023-12" db="EMBL/GenBank/DDBJ databases">
        <title>A high-quality genome assembly for Dillenia turbinata (Dilleniales).</title>
        <authorList>
            <person name="Chanderbali A."/>
        </authorList>
    </citation>
    <scope>NUCLEOTIDE SEQUENCE [LARGE SCALE GENOMIC DNA]</scope>
    <source>
        <strain evidence="2">LSX21</strain>
        <tissue evidence="2">Leaf</tissue>
    </source>
</reference>
<gene>
    <name evidence="2" type="ORF">RJ641_036777</name>
</gene>
<proteinExistence type="inferred from homology"/>
<dbReference type="PANTHER" id="PTHR21495">
    <property type="entry name" value="NUCLEOPORIN-RELATED"/>
    <property type="match status" value="1"/>
</dbReference>
<keyword evidence="1" id="KW-0964">Secreted</keyword>
<dbReference type="InterPro" id="IPR004265">
    <property type="entry name" value="Dirigent"/>
</dbReference>